<feature type="transmembrane region" description="Helical" evidence="1">
    <location>
        <begin position="36"/>
        <end position="60"/>
    </location>
</feature>
<gene>
    <name evidence="2" type="ORF">P7H27_02280</name>
</gene>
<keyword evidence="3" id="KW-1185">Reference proteome</keyword>
<keyword evidence="1" id="KW-0472">Membrane</keyword>
<proteinExistence type="predicted"/>
<evidence type="ECO:0000313" key="2">
    <source>
        <dbReference type="EMBL" id="MDT2758608.1"/>
    </source>
</evidence>
<evidence type="ECO:0000256" key="1">
    <source>
        <dbReference type="SAM" id="Phobius"/>
    </source>
</evidence>
<reference evidence="2" key="1">
    <citation type="submission" date="2023-03" db="EMBL/GenBank/DDBJ databases">
        <authorList>
            <person name="Shen W."/>
            <person name="Cai J."/>
        </authorList>
    </citation>
    <scope>NUCLEOTIDE SEQUENCE</scope>
    <source>
        <strain evidence="2">P66-3</strain>
    </source>
</reference>
<dbReference type="Proteomes" id="UP001181046">
    <property type="component" value="Unassembled WGS sequence"/>
</dbReference>
<organism evidence="2 3">
    <name type="scientific">Enterococcus xiangfangensis</name>
    <dbReference type="NCBI Taxonomy" id="1296537"/>
    <lineage>
        <taxon>Bacteria</taxon>
        <taxon>Bacillati</taxon>
        <taxon>Bacillota</taxon>
        <taxon>Bacilli</taxon>
        <taxon>Lactobacillales</taxon>
        <taxon>Enterococcaceae</taxon>
        <taxon>Enterococcus</taxon>
    </lineage>
</organism>
<sequence length="73" mass="8237">MKIAIILSIVLFILVNLYLFLVYFKEKKIEDTSERLAVLFGVNMSVLFVDSLILFFGALAEKGSFLLIIFAAC</sequence>
<comment type="caution">
    <text evidence="2">The sequence shown here is derived from an EMBL/GenBank/DDBJ whole genome shotgun (WGS) entry which is preliminary data.</text>
</comment>
<name>A0ABU3F7G2_9ENTE</name>
<accession>A0ABU3F7G2</accession>
<evidence type="ECO:0000313" key="3">
    <source>
        <dbReference type="Proteomes" id="UP001181046"/>
    </source>
</evidence>
<dbReference type="EMBL" id="JARQAJ010000001">
    <property type="protein sequence ID" value="MDT2758608.1"/>
    <property type="molecule type" value="Genomic_DNA"/>
</dbReference>
<keyword evidence="1" id="KW-1133">Transmembrane helix</keyword>
<keyword evidence="1" id="KW-0812">Transmembrane</keyword>
<protein>
    <submittedName>
        <fullName evidence="2">Uncharacterized protein</fullName>
    </submittedName>
</protein>
<feature type="transmembrane region" description="Helical" evidence="1">
    <location>
        <begin position="6"/>
        <end position="24"/>
    </location>
</feature>
<dbReference type="RefSeq" id="WP_137617754.1">
    <property type="nucleotide sequence ID" value="NZ_BJDX01000001.1"/>
</dbReference>